<dbReference type="EMBL" id="CP009220">
    <property type="protein sequence ID" value="ALC05357.1"/>
    <property type="molecule type" value="Genomic_DNA"/>
</dbReference>
<dbReference type="InterPro" id="IPR029058">
    <property type="entry name" value="AB_hydrolase_fold"/>
</dbReference>
<evidence type="ECO:0000313" key="2">
    <source>
        <dbReference type="EMBL" id="ALC05357.1"/>
    </source>
</evidence>
<dbReference type="AlphaFoldDB" id="A0A0M4CWY3"/>
<proteinExistence type="predicted"/>
<dbReference type="GO" id="GO:0016747">
    <property type="term" value="F:acyltransferase activity, transferring groups other than amino-acyl groups"/>
    <property type="evidence" value="ECO:0007669"/>
    <property type="project" value="TreeGrafter"/>
</dbReference>
<evidence type="ECO:0008006" key="4">
    <source>
        <dbReference type="Google" id="ProtNLM"/>
    </source>
</evidence>
<dbReference type="PANTHER" id="PTHR48098">
    <property type="entry name" value="ENTEROCHELIN ESTERASE-RELATED"/>
    <property type="match status" value="1"/>
</dbReference>
<dbReference type="Proteomes" id="UP000068067">
    <property type="component" value="Chromosome"/>
</dbReference>
<keyword evidence="1" id="KW-0732">Signal</keyword>
<protein>
    <recommendedName>
        <fullName evidence="4">Surface layer protein</fullName>
    </recommendedName>
</protein>
<feature type="chain" id="PRO_5038769680" description="Surface layer protein" evidence="1">
    <location>
        <begin position="25"/>
        <end position="486"/>
    </location>
</feature>
<evidence type="ECO:0000256" key="1">
    <source>
        <dbReference type="SAM" id="SignalP"/>
    </source>
</evidence>
<dbReference type="InterPro" id="IPR000801">
    <property type="entry name" value="Esterase-like"/>
</dbReference>
<dbReference type="InterPro" id="IPR050583">
    <property type="entry name" value="Mycobacterial_A85_antigen"/>
</dbReference>
<name>A0A0M4CWY3_9CORY</name>
<dbReference type="STRING" id="931089.CDES_04560"/>
<dbReference type="Gene3D" id="3.40.50.1820">
    <property type="entry name" value="alpha/beta hydrolase"/>
    <property type="match status" value="1"/>
</dbReference>
<gene>
    <name evidence="2" type="ORF">CDES_04560</name>
</gene>
<dbReference type="SUPFAM" id="SSF53474">
    <property type="entry name" value="alpha/beta-Hydrolases"/>
    <property type="match status" value="1"/>
</dbReference>
<dbReference type="Pfam" id="PF00756">
    <property type="entry name" value="Esterase"/>
    <property type="match status" value="1"/>
</dbReference>
<dbReference type="KEGG" id="cdx:CDES_04560"/>
<dbReference type="PATRIC" id="fig|931089.4.peg.921"/>
<reference evidence="2 3" key="1">
    <citation type="submission" date="2014-08" db="EMBL/GenBank/DDBJ databases">
        <title>Complete genome sequence of Corynebacterium deserti GIMN1.010 (=DSM 45689), isolated from desert sand in western China.</title>
        <authorList>
            <person name="Ruckert C."/>
            <person name="Albersmeier A."/>
            <person name="Kalinowski J."/>
        </authorList>
    </citation>
    <scope>NUCLEOTIDE SEQUENCE [LARGE SCALE GENOMIC DNA]</scope>
    <source>
        <strain evidence="2 3">GIMN1.010</strain>
    </source>
</reference>
<dbReference type="OrthoDB" id="4527292at2"/>
<evidence type="ECO:0000313" key="3">
    <source>
        <dbReference type="Proteomes" id="UP000068067"/>
    </source>
</evidence>
<dbReference type="PANTHER" id="PTHR48098:SF1">
    <property type="entry name" value="DIACYLGLYCEROL ACYLTRANSFERASE_MYCOLYLTRANSFERASE AG85A"/>
    <property type="match status" value="1"/>
</dbReference>
<accession>A0A0M4CWY3</accession>
<dbReference type="RefSeq" id="WP_053544444.1">
    <property type="nucleotide sequence ID" value="NZ_CP009220.1"/>
</dbReference>
<keyword evidence="3" id="KW-1185">Reference proteome</keyword>
<organism evidence="2 3">
    <name type="scientific">Corynebacterium deserti GIMN1.010</name>
    <dbReference type="NCBI Taxonomy" id="931089"/>
    <lineage>
        <taxon>Bacteria</taxon>
        <taxon>Bacillati</taxon>
        <taxon>Actinomycetota</taxon>
        <taxon>Actinomycetes</taxon>
        <taxon>Mycobacteriales</taxon>
        <taxon>Corynebacteriaceae</taxon>
        <taxon>Corynebacterium</taxon>
    </lineage>
</organism>
<sequence>MRKGNSKLLSVVVACSVGLSAAFAGTGIASAYDYGMDPAQNYNPIDDITERPVGLSKLPYFGSKLTSWGSSDGTASSGVITSGLPQYTDPRYPDGKDLLPKATIDMDPEVLARLERFIGVDGGRIRQINAYSPSMERTIPLVWIVPEDNSVPRPTLYALGGGDAGQGGDNWVTRTDLDELMSENNVNVILPMLGAYSFFADWVGESADLGGKQQWETFLMHELPEPLEAAIGADGQRSIIGMSMSGGSVLNFATHDPNFYSSVGSFSGCAETNSWMGRRGIAATAYNGNVVPEQIFGDVDSDYSRYNDPLLNAAKLGEQDNLYIFSASGLFSEIDIIGDNAPVGEDALKDRLTVGFQIEAMSNSCTHNLKAATDQMGITSINYDFRETGTHAWDYWNEALHRFYPLMMQGFGLDGGPIPVYNPSGVSSSESSSEFSSDVSLGGVIGSVTGSVTGSAAGSSGIGSSDVREFIAGSSGSSQSAGSYYE</sequence>
<feature type="signal peptide" evidence="1">
    <location>
        <begin position="1"/>
        <end position="24"/>
    </location>
</feature>